<evidence type="ECO:0000313" key="1">
    <source>
        <dbReference type="EMBL" id="HIW86692.1"/>
    </source>
</evidence>
<proteinExistence type="predicted"/>
<dbReference type="Pfam" id="PF11751">
    <property type="entry name" value="PorP_SprF"/>
    <property type="match status" value="1"/>
</dbReference>
<dbReference type="EMBL" id="DXGG01000008">
    <property type="protein sequence ID" value="HIW86692.1"/>
    <property type="molecule type" value="Genomic_DNA"/>
</dbReference>
<sequence>MNKKVFFLIVGLIVLCLDTKAQDPHFSQFYANPLYTNPALAGTVVCPRFSLSYRDQWPALGAFKTFSASYDQYFDALSGGIGVMVMSDAQSDYYRTNTAALIYSLRLKLTRDIFLNLAAQASVTNRSLDWDELSFPDMIDPRYGFIYSTMADRPDDLSHTYVDFAAGLVAYGENWYVGASVANLTRPNDGFISYNRIPMRFTAHGGVRLNLSRDKRRTNAFFGAPIITPNIIYSYQGDFQMLNYGLYLDWSPFIVGTWFRQSISFDNADALVLLFGVQYENMKIGYSYDITVSELSNTSGGAHEITLGVQLPCPEKRKKIKPIKCPSF</sequence>
<reference evidence="1" key="2">
    <citation type="submission" date="2021-04" db="EMBL/GenBank/DDBJ databases">
        <authorList>
            <person name="Gilroy R."/>
        </authorList>
    </citation>
    <scope>NUCLEOTIDE SEQUENCE</scope>
    <source>
        <strain evidence="1">Gambia16-930</strain>
    </source>
</reference>
<protein>
    <submittedName>
        <fullName evidence="1">PorP/SprF family type IX secretion system membrane protein</fullName>
    </submittedName>
</protein>
<name>A0A9D1RHF6_9BACT</name>
<dbReference type="Proteomes" id="UP000824267">
    <property type="component" value="Unassembled WGS sequence"/>
</dbReference>
<organism evidence="1 2">
    <name type="scientific">Candidatus Onthomorpha intestinigallinarum</name>
    <dbReference type="NCBI Taxonomy" id="2840880"/>
    <lineage>
        <taxon>Bacteria</taxon>
        <taxon>Pseudomonadati</taxon>
        <taxon>Bacteroidota</taxon>
        <taxon>Bacteroidia</taxon>
        <taxon>Bacteroidales</taxon>
        <taxon>Candidatus Onthomorpha</taxon>
    </lineage>
</organism>
<gene>
    <name evidence="1" type="ORF">IAC47_00235</name>
</gene>
<dbReference type="NCBIfam" id="TIGR03519">
    <property type="entry name" value="T9SS_PorP_fam"/>
    <property type="match status" value="1"/>
</dbReference>
<dbReference type="AlphaFoldDB" id="A0A9D1RHF6"/>
<accession>A0A9D1RHF6</accession>
<comment type="caution">
    <text evidence="1">The sequence shown here is derived from an EMBL/GenBank/DDBJ whole genome shotgun (WGS) entry which is preliminary data.</text>
</comment>
<reference evidence="1" key="1">
    <citation type="journal article" date="2021" name="PeerJ">
        <title>Extensive microbial diversity within the chicken gut microbiome revealed by metagenomics and culture.</title>
        <authorList>
            <person name="Gilroy R."/>
            <person name="Ravi A."/>
            <person name="Getino M."/>
            <person name="Pursley I."/>
            <person name="Horton D.L."/>
            <person name="Alikhan N.F."/>
            <person name="Baker D."/>
            <person name="Gharbi K."/>
            <person name="Hall N."/>
            <person name="Watson M."/>
            <person name="Adriaenssens E.M."/>
            <person name="Foster-Nyarko E."/>
            <person name="Jarju S."/>
            <person name="Secka A."/>
            <person name="Antonio M."/>
            <person name="Oren A."/>
            <person name="Chaudhuri R.R."/>
            <person name="La Ragione R."/>
            <person name="Hildebrand F."/>
            <person name="Pallen M.J."/>
        </authorList>
    </citation>
    <scope>NUCLEOTIDE SEQUENCE</scope>
    <source>
        <strain evidence="1">Gambia16-930</strain>
    </source>
</reference>
<evidence type="ECO:0000313" key="2">
    <source>
        <dbReference type="Proteomes" id="UP000824267"/>
    </source>
</evidence>
<dbReference type="InterPro" id="IPR019861">
    <property type="entry name" value="PorP/SprF_Bacteroidetes"/>
</dbReference>